<dbReference type="EMBL" id="MCGN01000006">
    <property type="protein sequence ID" value="ORY95806.1"/>
    <property type="molecule type" value="Genomic_DNA"/>
</dbReference>
<evidence type="ECO:0000313" key="2">
    <source>
        <dbReference type="EMBL" id="ORY95806.1"/>
    </source>
</evidence>
<comment type="caution">
    <text evidence="2">The sequence shown here is derived from an EMBL/GenBank/DDBJ whole genome shotgun (WGS) entry which is preliminary data.</text>
</comment>
<sequence>MPVATASSSKSGFPRTQRHDTVLDVLLPRFYEYDMMSDQDHDSNFRRSPGSDPELAVEDDALYAETLLNSDFAAWLKTDEDNPSSSTSCSTTSLERLRMLVAHIGQSLQPTPTLLSLPPSSAPTNFRSVSQQPSPSSSSSSSPSSASPSIPVHTPRQVDMKGKKKSRQSSWFP</sequence>
<dbReference type="InParanoid" id="A0A1X2HAV9"/>
<evidence type="ECO:0000256" key="1">
    <source>
        <dbReference type="SAM" id="MobiDB-lite"/>
    </source>
</evidence>
<keyword evidence="3" id="KW-1185">Reference proteome</keyword>
<evidence type="ECO:0000313" key="3">
    <source>
        <dbReference type="Proteomes" id="UP000242180"/>
    </source>
</evidence>
<organism evidence="2 3">
    <name type="scientific">Syncephalastrum racemosum</name>
    <name type="common">Filamentous fungus</name>
    <dbReference type="NCBI Taxonomy" id="13706"/>
    <lineage>
        <taxon>Eukaryota</taxon>
        <taxon>Fungi</taxon>
        <taxon>Fungi incertae sedis</taxon>
        <taxon>Mucoromycota</taxon>
        <taxon>Mucoromycotina</taxon>
        <taxon>Mucoromycetes</taxon>
        <taxon>Mucorales</taxon>
        <taxon>Syncephalastraceae</taxon>
        <taxon>Syncephalastrum</taxon>
    </lineage>
</organism>
<accession>A0A1X2HAV9</accession>
<dbReference type="OrthoDB" id="2289992at2759"/>
<dbReference type="AlphaFoldDB" id="A0A1X2HAV9"/>
<name>A0A1X2HAV9_SYNRA</name>
<proteinExistence type="predicted"/>
<feature type="region of interest" description="Disordered" evidence="1">
    <location>
        <begin position="111"/>
        <end position="173"/>
    </location>
</feature>
<gene>
    <name evidence="2" type="ORF">BCR43DRAFT_493622</name>
</gene>
<feature type="compositionally biased region" description="Low complexity" evidence="1">
    <location>
        <begin position="128"/>
        <end position="149"/>
    </location>
</feature>
<protein>
    <submittedName>
        <fullName evidence="2">Uncharacterized protein</fullName>
    </submittedName>
</protein>
<dbReference type="Proteomes" id="UP000242180">
    <property type="component" value="Unassembled WGS sequence"/>
</dbReference>
<reference evidence="2 3" key="1">
    <citation type="submission" date="2016-07" db="EMBL/GenBank/DDBJ databases">
        <title>Pervasive Adenine N6-methylation of Active Genes in Fungi.</title>
        <authorList>
            <consortium name="DOE Joint Genome Institute"/>
            <person name="Mondo S.J."/>
            <person name="Dannebaum R.O."/>
            <person name="Kuo R.C."/>
            <person name="Labutti K."/>
            <person name="Haridas S."/>
            <person name="Kuo A."/>
            <person name="Salamov A."/>
            <person name="Ahrendt S.R."/>
            <person name="Lipzen A."/>
            <person name="Sullivan W."/>
            <person name="Andreopoulos W.B."/>
            <person name="Clum A."/>
            <person name="Lindquist E."/>
            <person name="Daum C."/>
            <person name="Ramamoorthy G.K."/>
            <person name="Gryganskyi A."/>
            <person name="Culley D."/>
            <person name="Magnuson J.K."/>
            <person name="James T.Y."/>
            <person name="O'Malley M.A."/>
            <person name="Stajich J.E."/>
            <person name="Spatafora J.W."/>
            <person name="Visel A."/>
            <person name="Grigoriev I.V."/>
        </authorList>
    </citation>
    <scope>NUCLEOTIDE SEQUENCE [LARGE SCALE GENOMIC DNA]</scope>
    <source>
        <strain evidence="2 3">NRRL 2496</strain>
    </source>
</reference>